<feature type="signal peptide" evidence="1">
    <location>
        <begin position="1"/>
        <end position="19"/>
    </location>
</feature>
<organism evidence="2 3">
    <name type="scientific">Mesorhizobium plurifarium</name>
    <dbReference type="NCBI Taxonomy" id="69974"/>
    <lineage>
        <taxon>Bacteria</taxon>
        <taxon>Pseudomonadati</taxon>
        <taxon>Pseudomonadota</taxon>
        <taxon>Alphaproteobacteria</taxon>
        <taxon>Hyphomicrobiales</taxon>
        <taxon>Phyllobacteriaceae</taxon>
        <taxon>Mesorhizobium</taxon>
    </lineage>
</organism>
<sequence>MRRKLACVAVFAVAFGANAASANPFTDLAALPTFYTDATMKTMKPMAEFKKAWFALSKHDQAKMTKACDDPALRKPHAQFCANVLILGGTK</sequence>
<feature type="chain" id="PRO_5001854126" evidence="1">
    <location>
        <begin position="20"/>
        <end position="91"/>
    </location>
</feature>
<dbReference type="EMBL" id="CCMZ01000003">
    <property type="protein sequence ID" value="CDX11764.1"/>
    <property type="molecule type" value="Genomic_DNA"/>
</dbReference>
<reference evidence="3" key="1">
    <citation type="submission" date="2014-08" db="EMBL/GenBank/DDBJ databases">
        <authorList>
            <person name="Moulin L."/>
        </authorList>
    </citation>
    <scope>NUCLEOTIDE SEQUENCE [LARGE SCALE GENOMIC DNA]</scope>
</reference>
<evidence type="ECO:0000313" key="2">
    <source>
        <dbReference type="EMBL" id="CDX11764.1"/>
    </source>
</evidence>
<accession>A0A090DEC7</accession>
<gene>
    <name evidence="2" type="ORF">MPL3356_110149</name>
</gene>
<protein>
    <submittedName>
        <fullName evidence="2">Uncharacterized protein</fullName>
    </submittedName>
</protein>
<evidence type="ECO:0000313" key="3">
    <source>
        <dbReference type="Proteomes" id="UP000045285"/>
    </source>
</evidence>
<proteinExistence type="predicted"/>
<dbReference type="Proteomes" id="UP000045285">
    <property type="component" value="Unassembled WGS sequence"/>
</dbReference>
<name>A0A090DEC7_MESPL</name>
<dbReference type="AlphaFoldDB" id="A0A090DEC7"/>
<keyword evidence="1" id="KW-0732">Signal</keyword>
<evidence type="ECO:0000256" key="1">
    <source>
        <dbReference type="SAM" id="SignalP"/>
    </source>
</evidence>
<keyword evidence="3" id="KW-1185">Reference proteome</keyword>